<keyword evidence="3" id="KW-0805">Transcription regulation</keyword>
<dbReference type="SMART" id="SM00345">
    <property type="entry name" value="HTH_GNTR"/>
    <property type="match status" value="1"/>
</dbReference>
<gene>
    <name evidence="7" type="ORF">YBN1229_v1_3745</name>
</gene>
<dbReference type="RefSeq" id="WP_046479404.1">
    <property type="nucleotide sequence ID" value="NZ_LN829118.1"/>
</dbReference>
<keyword evidence="5" id="KW-0804">Transcription</keyword>
<dbReference type="KEGG" id="fil:BN1229_v1_3755"/>
<dbReference type="InterPro" id="IPR004839">
    <property type="entry name" value="Aminotransferase_I/II_large"/>
</dbReference>
<dbReference type="Gene3D" id="3.90.1150.10">
    <property type="entry name" value="Aspartate Aminotransferase, domain 1"/>
    <property type="match status" value="1"/>
</dbReference>
<dbReference type="InterPro" id="IPR015421">
    <property type="entry name" value="PyrdxlP-dep_Trfase_major"/>
</dbReference>
<name>A0A0D6JKU0_9HYPH</name>
<dbReference type="GO" id="GO:0030170">
    <property type="term" value="F:pyridoxal phosphate binding"/>
    <property type="evidence" value="ECO:0007669"/>
    <property type="project" value="InterPro"/>
</dbReference>
<dbReference type="KEGG" id="fiy:BN1229_v1_3745"/>
<dbReference type="Pfam" id="PF00392">
    <property type="entry name" value="GntR"/>
    <property type="match status" value="1"/>
</dbReference>
<evidence type="ECO:0000256" key="3">
    <source>
        <dbReference type="ARBA" id="ARBA00023015"/>
    </source>
</evidence>
<dbReference type="SUPFAM" id="SSF53383">
    <property type="entry name" value="PLP-dependent transferases"/>
    <property type="match status" value="1"/>
</dbReference>
<reference evidence="8" key="1">
    <citation type="submission" date="2015-02" db="EMBL/GenBank/DDBJ databases">
        <authorList>
            <person name="Chooi Y.-H."/>
        </authorList>
    </citation>
    <scope>NUCLEOTIDE SEQUENCE [LARGE SCALE GENOMIC DNA]</scope>
    <source>
        <strain evidence="8">strain Y</strain>
    </source>
</reference>
<keyword evidence="8" id="KW-1185">Reference proteome</keyword>
<keyword evidence="2" id="KW-0663">Pyridoxal phosphate</keyword>
<dbReference type="InterPro" id="IPR015422">
    <property type="entry name" value="PyrdxlP-dep_Trfase_small"/>
</dbReference>
<dbReference type="InterPro" id="IPR000524">
    <property type="entry name" value="Tscrpt_reg_HTH_GntR"/>
</dbReference>
<dbReference type="GO" id="GO:0003700">
    <property type="term" value="F:DNA-binding transcription factor activity"/>
    <property type="evidence" value="ECO:0007669"/>
    <property type="project" value="InterPro"/>
</dbReference>
<protein>
    <submittedName>
        <fullName evidence="7">Uncharacterized HTH-type transcriptional regulator RHOS4_30730</fullName>
    </submittedName>
</protein>
<dbReference type="Gene3D" id="1.10.10.10">
    <property type="entry name" value="Winged helix-like DNA-binding domain superfamily/Winged helix DNA-binding domain"/>
    <property type="match status" value="1"/>
</dbReference>
<evidence type="ECO:0000259" key="6">
    <source>
        <dbReference type="PROSITE" id="PS50949"/>
    </source>
</evidence>
<dbReference type="PANTHER" id="PTHR46577:SF1">
    <property type="entry name" value="HTH-TYPE TRANSCRIPTIONAL REGULATORY PROTEIN GABR"/>
    <property type="match status" value="1"/>
</dbReference>
<dbReference type="AlphaFoldDB" id="A0A0D6JKU0"/>
<dbReference type="InterPro" id="IPR051446">
    <property type="entry name" value="HTH_trans_reg/aminotransferase"/>
</dbReference>
<dbReference type="Gene3D" id="3.40.640.10">
    <property type="entry name" value="Type I PLP-dependent aspartate aminotransferase-like (Major domain)"/>
    <property type="match status" value="1"/>
</dbReference>
<dbReference type="GO" id="GO:0003677">
    <property type="term" value="F:DNA binding"/>
    <property type="evidence" value="ECO:0007669"/>
    <property type="project" value="UniProtKB-KW"/>
</dbReference>
<comment type="similarity">
    <text evidence="1">In the C-terminal section; belongs to the class-I pyridoxal-phosphate-dependent aminotransferase family.</text>
</comment>
<proteinExistence type="inferred from homology"/>
<dbReference type="InterPro" id="IPR015424">
    <property type="entry name" value="PyrdxlP-dep_Trfase"/>
</dbReference>
<dbReference type="EMBL" id="LN829119">
    <property type="protein sequence ID" value="CPR22312.1"/>
    <property type="molecule type" value="Genomic_DNA"/>
</dbReference>
<dbReference type="InterPro" id="IPR036390">
    <property type="entry name" value="WH_DNA-bd_sf"/>
</dbReference>
<sequence>MDWVPTLNDRPGPAYLRIVEALTEDIASGRLRRGQHLPTHRELARNLGLDLTTVTRAYAEAKKRGLTIARVGQGTFVAESRLQATPEPIIPAFDLSMNLPPQPADADIEGRITRGIGAIQREGALAACLNYLEPGGSNDERERVATWLRPRLPEADVDRVLITPGTQNALLSILLTLTSPGDVILTEPLTYPGLKAAAAIARLNLVGVATDTHGPLPDALETAIQNHRPKALYLVPTIHNPTTVTIPLRRRKAIADMLDRNGIPLIEDDAYGLLDPTAVPFAALLPHLTFAAVSLSKCVSPGLRLSFVQVPDAEMATRISEGVRASAQMTTGLMLALTLRWIEDRSIDAIIAAIRDEAAERQKLAAKALAGHTYKSHPQGHHIWLQLPRPWTRFDFAAHVHRLGIGVVTSDVFAVTEPVPNAIRVALGAAKSRQELFSALDVLAASLRSGAGNRIV</sequence>
<feature type="domain" description="HTH gntR-type" evidence="6">
    <location>
        <begin position="12"/>
        <end position="80"/>
    </location>
</feature>
<dbReference type="CDD" id="cd00609">
    <property type="entry name" value="AAT_like"/>
    <property type="match status" value="1"/>
</dbReference>
<evidence type="ECO:0000313" key="7">
    <source>
        <dbReference type="EMBL" id="CPR22312.1"/>
    </source>
</evidence>
<dbReference type="PROSITE" id="PS50949">
    <property type="entry name" value="HTH_GNTR"/>
    <property type="match status" value="1"/>
</dbReference>
<keyword evidence="4" id="KW-0238">DNA-binding</keyword>
<evidence type="ECO:0000256" key="2">
    <source>
        <dbReference type="ARBA" id="ARBA00022898"/>
    </source>
</evidence>
<dbReference type="SUPFAM" id="SSF46785">
    <property type="entry name" value="Winged helix' DNA-binding domain"/>
    <property type="match status" value="1"/>
</dbReference>
<accession>A0A0D6JKU0</accession>
<evidence type="ECO:0000256" key="4">
    <source>
        <dbReference type="ARBA" id="ARBA00023125"/>
    </source>
</evidence>
<dbReference type="Pfam" id="PF00155">
    <property type="entry name" value="Aminotran_1_2"/>
    <property type="match status" value="1"/>
</dbReference>
<evidence type="ECO:0000256" key="1">
    <source>
        <dbReference type="ARBA" id="ARBA00005384"/>
    </source>
</evidence>
<dbReference type="CDD" id="cd07377">
    <property type="entry name" value="WHTH_GntR"/>
    <property type="match status" value="1"/>
</dbReference>
<dbReference type="PANTHER" id="PTHR46577">
    <property type="entry name" value="HTH-TYPE TRANSCRIPTIONAL REGULATORY PROTEIN GABR"/>
    <property type="match status" value="1"/>
</dbReference>
<evidence type="ECO:0000313" key="8">
    <source>
        <dbReference type="Proteomes" id="UP000033187"/>
    </source>
</evidence>
<dbReference type="Proteomes" id="UP000033187">
    <property type="component" value="Chromosome 1"/>
</dbReference>
<dbReference type="InterPro" id="IPR036388">
    <property type="entry name" value="WH-like_DNA-bd_sf"/>
</dbReference>
<evidence type="ECO:0000256" key="5">
    <source>
        <dbReference type="ARBA" id="ARBA00023163"/>
    </source>
</evidence>
<dbReference type="OrthoDB" id="284307at2"/>
<organism evidence="7 8">
    <name type="scientific">Candidatus Filomicrobium marinum</name>
    <dbReference type="NCBI Taxonomy" id="1608628"/>
    <lineage>
        <taxon>Bacteria</taxon>
        <taxon>Pseudomonadati</taxon>
        <taxon>Pseudomonadota</taxon>
        <taxon>Alphaproteobacteria</taxon>
        <taxon>Hyphomicrobiales</taxon>
        <taxon>Hyphomicrobiaceae</taxon>
        <taxon>Filomicrobium</taxon>
    </lineage>
</organism>